<dbReference type="PANTHER" id="PTHR31673:SF30">
    <property type="entry name" value="COBRA-LIKE PROTEIN 6"/>
    <property type="match status" value="1"/>
</dbReference>
<dbReference type="GO" id="GO:0010215">
    <property type="term" value="P:cellulose microfibril organization"/>
    <property type="evidence" value="ECO:0007669"/>
    <property type="project" value="InterPro"/>
</dbReference>
<dbReference type="OrthoDB" id="432645at2759"/>
<feature type="domain" description="COBRA C-terminal" evidence="5">
    <location>
        <begin position="295"/>
        <end position="336"/>
    </location>
</feature>
<accession>A0A835UDG4</accession>
<dbReference type="InterPro" id="IPR056900">
    <property type="entry name" value="COB_C"/>
</dbReference>
<name>A0A835UDG4_VANPL</name>
<proteinExistence type="inferred from homology"/>
<dbReference type="InterPro" id="IPR006918">
    <property type="entry name" value="COBRA_pln"/>
</dbReference>
<evidence type="ECO:0000256" key="3">
    <source>
        <dbReference type="ARBA" id="ARBA00023180"/>
    </source>
</evidence>
<dbReference type="PANTHER" id="PTHR31673">
    <property type="entry name" value="PROTEIN COBRA"/>
    <property type="match status" value="1"/>
</dbReference>
<evidence type="ECO:0000256" key="2">
    <source>
        <dbReference type="ARBA" id="ARBA00022729"/>
    </source>
</evidence>
<keyword evidence="7" id="KW-1185">Reference proteome</keyword>
<keyword evidence="4" id="KW-0812">Transmembrane</keyword>
<evidence type="ECO:0000313" key="7">
    <source>
        <dbReference type="Proteomes" id="UP000636800"/>
    </source>
</evidence>
<dbReference type="PIRSF" id="PIRSF038122">
    <property type="entry name" value="COBRA"/>
    <property type="match status" value="1"/>
</dbReference>
<feature type="transmembrane region" description="Helical" evidence="4">
    <location>
        <begin position="35"/>
        <end position="52"/>
    </location>
</feature>
<protein>
    <recommendedName>
        <fullName evidence="5">COBRA C-terminal domain-containing protein</fullName>
    </recommendedName>
</protein>
<evidence type="ECO:0000256" key="4">
    <source>
        <dbReference type="SAM" id="Phobius"/>
    </source>
</evidence>
<dbReference type="AlphaFoldDB" id="A0A835UDG4"/>
<dbReference type="GO" id="GO:0052324">
    <property type="term" value="P:plant-type cell wall cellulose biosynthetic process"/>
    <property type="evidence" value="ECO:0007669"/>
    <property type="project" value="TreeGrafter"/>
</dbReference>
<gene>
    <name evidence="6" type="ORF">HPP92_022350</name>
</gene>
<keyword evidence="4" id="KW-1133">Transmembrane helix</keyword>
<dbReference type="Pfam" id="PF04833">
    <property type="entry name" value="COBRA"/>
    <property type="match status" value="1"/>
</dbReference>
<dbReference type="GO" id="GO:0005886">
    <property type="term" value="C:plasma membrane"/>
    <property type="evidence" value="ECO:0007669"/>
    <property type="project" value="TreeGrafter"/>
</dbReference>
<dbReference type="Proteomes" id="UP000636800">
    <property type="component" value="Chromosome 12"/>
</dbReference>
<comment type="caution">
    <text evidence="6">The sequence shown here is derived from an EMBL/GenBank/DDBJ whole genome shotgun (WGS) entry which is preliminary data.</text>
</comment>
<evidence type="ECO:0000313" key="6">
    <source>
        <dbReference type="EMBL" id="KAG0457193.1"/>
    </source>
</evidence>
<keyword evidence="2" id="KW-0732">Signal</keyword>
<keyword evidence="3" id="KW-0325">Glycoprotein</keyword>
<dbReference type="Pfam" id="PF25079">
    <property type="entry name" value="COB_C"/>
    <property type="match status" value="2"/>
</dbReference>
<reference evidence="6 7" key="1">
    <citation type="journal article" date="2020" name="Nat. Food">
        <title>A phased Vanilla planifolia genome enables genetic improvement of flavour and production.</title>
        <authorList>
            <person name="Hasing T."/>
            <person name="Tang H."/>
            <person name="Brym M."/>
            <person name="Khazi F."/>
            <person name="Huang T."/>
            <person name="Chambers A.H."/>
        </authorList>
    </citation>
    <scope>NUCLEOTIDE SEQUENCE [LARGE SCALE GENOMIC DNA]</scope>
    <source>
        <tissue evidence="6">Leaf</tissue>
    </source>
</reference>
<sequence>MWWNHLKSEEAFTLLGAFTSLIVHSMSRCEIGSLVWPVFLFLLIFILLRLAGSYDPMDPEGNITIKWDFQQFRVDGYTKFNSFIHSIDESALSAIATYHLITIKSDKRSLLLEVLKSLFEVMVGIYNYQLYRHIDSPGWKLSWTWGGEEVIWDARGAETTEQGNCSMFKGNIPHCCEKSPIVVDLLPGAPYNMQTKNCCRGGVLSSLVQDQSNYYSSFQISVGTSSIDTSMNASDPAMPMPYNFSIGVPGYTCSNATVVAPTKHQSDGGRHNTQALLTWVVTCLYSQFRESIAPKCCVSLSTFYNDTIVPCPTCSCGCQGSPGAPKCAKNGELPQLPQAAGADAVLCTRHMCPIRVHWHLKLNYREYWRVKLTISNFHLLKNYSDWTLVLQHPNLRSLTQVFSFNYRPLIQYGNTNDTGVFWGVEHYNEMLLQEGEMGNVQTEMLLRKEPGAFTLQGGWPFPRKVSFNGQECVMPTPDEYPSLPRGSDASPLAVRRPCFESVLMMAFAVLSLV</sequence>
<evidence type="ECO:0000259" key="5">
    <source>
        <dbReference type="Pfam" id="PF25079"/>
    </source>
</evidence>
<feature type="domain" description="COBRA C-terminal" evidence="5">
    <location>
        <begin position="343"/>
        <end position="481"/>
    </location>
</feature>
<organism evidence="6 7">
    <name type="scientific">Vanilla planifolia</name>
    <name type="common">Vanilla</name>
    <dbReference type="NCBI Taxonomy" id="51239"/>
    <lineage>
        <taxon>Eukaryota</taxon>
        <taxon>Viridiplantae</taxon>
        <taxon>Streptophyta</taxon>
        <taxon>Embryophyta</taxon>
        <taxon>Tracheophyta</taxon>
        <taxon>Spermatophyta</taxon>
        <taxon>Magnoliopsida</taxon>
        <taxon>Liliopsida</taxon>
        <taxon>Asparagales</taxon>
        <taxon>Orchidaceae</taxon>
        <taxon>Vanilloideae</taxon>
        <taxon>Vanilleae</taxon>
        <taxon>Vanilla</taxon>
    </lineage>
</organism>
<dbReference type="EMBL" id="JADCNL010000012">
    <property type="protein sequence ID" value="KAG0457193.1"/>
    <property type="molecule type" value="Genomic_DNA"/>
</dbReference>
<comment type="similarity">
    <text evidence="1">Belongs to the COBRA family.</text>
</comment>
<evidence type="ECO:0000256" key="1">
    <source>
        <dbReference type="ARBA" id="ARBA00005507"/>
    </source>
</evidence>
<keyword evidence="4" id="KW-0472">Membrane</keyword>